<evidence type="ECO:0000256" key="1">
    <source>
        <dbReference type="SAM" id="SignalP"/>
    </source>
</evidence>
<sequence>MFSKKIVVFTIITGVLINGSANAQESDKYLMVGLNKVGDPILLNTQEVEGTTFKLIAPYGSGISQTTINASCGESRLFITKLETYSKSGQQLTEDEISEEIPFNATSPGGIGMRFVCRKIGARGW</sequence>
<evidence type="ECO:0000313" key="3">
    <source>
        <dbReference type="Proteomes" id="UP000637383"/>
    </source>
</evidence>
<feature type="signal peptide" evidence="1">
    <location>
        <begin position="1"/>
        <end position="23"/>
    </location>
</feature>
<reference evidence="2 3" key="1">
    <citation type="journal article" date="2020" name="ISME J.">
        <title>Comparative genomics reveals insights into cyanobacterial evolution and habitat adaptation.</title>
        <authorList>
            <person name="Chen M.Y."/>
            <person name="Teng W.K."/>
            <person name="Zhao L."/>
            <person name="Hu C.X."/>
            <person name="Zhou Y.K."/>
            <person name="Han B.P."/>
            <person name="Song L.R."/>
            <person name="Shu W.S."/>
        </authorList>
    </citation>
    <scope>NUCLEOTIDE SEQUENCE [LARGE SCALE GENOMIC DNA]</scope>
    <source>
        <strain evidence="2 3">FACHB-159</strain>
    </source>
</reference>
<dbReference type="Proteomes" id="UP000637383">
    <property type="component" value="Unassembled WGS sequence"/>
</dbReference>
<accession>A0ABR8KK84</accession>
<comment type="caution">
    <text evidence="2">The sequence shown here is derived from an EMBL/GenBank/DDBJ whole genome shotgun (WGS) entry which is preliminary data.</text>
</comment>
<dbReference type="EMBL" id="JACJTU010000089">
    <property type="protein sequence ID" value="MBD2739495.1"/>
    <property type="molecule type" value="Genomic_DNA"/>
</dbReference>
<organism evidence="2 3">
    <name type="scientific">Nostoc paludosum FACHB-159</name>
    <dbReference type="NCBI Taxonomy" id="2692908"/>
    <lineage>
        <taxon>Bacteria</taxon>
        <taxon>Bacillati</taxon>
        <taxon>Cyanobacteriota</taxon>
        <taxon>Cyanophyceae</taxon>
        <taxon>Nostocales</taxon>
        <taxon>Nostocaceae</taxon>
        <taxon>Nostoc</taxon>
    </lineage>
</organism>
<evidence type="ECO:0000313" key="2">
    <source>
        <dbReference type="EMBL" id="MBD2739495.1"/>
    </source>
</evidence>
<keyword evidence="1" id="KW-0732">Signal</keyword>
<feature type="chain" id="PRO_5045597401" evidence="1">
    <location>
        <begin position="24"/>
        <end position="125"/>
    </location>
</feature>
<gene>
    <name evidence="2" type="ORF">H6H03_37530</name>
</gene>
<protein>
    <submittedName>
        <fullName evidence="2">Uncharacterized protein</fullName>
    </submittedName>
</protein>
<keyword evidence="3" id="KW-1185">Reference proteome</keyword>
<name>A0ABR8KK84_9NOSO</name>
<dbReference type="RefSeq" id="WP_190959993.1">
    <property type="nucleotide sequence ID" value="NZ_JACJTU010000089.1"/>
</dbReference>
<proteinExistence type="predicted"/>